<dbReference type="InterPro" id="IPR014917">
    <property type="entry name" value="DUF1800"/>
</dbReference>
<name>A0A916Z8X5_9BACT</name>
<protein>
    <recommendedName>
        <fullName evidence="4">DUF1800 domain-containing protein</fullName>
    </recommendedName>
</protein>
<accession>A0A916Z8X5</accession>
<dbReference type="PANTHER" id="PTHR43737:SF1">
    <property type="entry name" value="DUF1501 DOMAIN-CONTAINING PROTEIN"/>
    <property type="match status" value="1"/>
</dbReference>
<dbReference type="AlphaFoldDB" id="A0A916Z8X5"/>
<dbReference type="Pfam" id="PF08811">
    <property type="entry name" value="DUF1800"/>
    <property type="match status" value="1"/>
</dbReference>
<sequence length="628" mass="70081">MKTRSTLFVQFFICLGISVAFAQQTTTIGKGNLQKVNVTSSSTAVNGQRTLTSTGFLPNYSAAARFLSQATFGNTYTEIQKVANQGIEKWLDDQLAMSNSFRIETYVQNLHQSMVDSLNIKNNVNTYTLTNVGVSNWHFDAAWFQGCMTAPDQLRWRVAFALSEILVTSRISAFDGNPYALASYYDVLMDNAFGNYRTLLDKITYHPAMGSYLTFLNNHATDVGKQTYPDENYAREIMQLFSIGLYQLNLDGSEKKDANGQLIPTYNNDDIANLAKVFTGLSWGDGTYLGINAKDIWSYTKRMKFYGIDSSDAKKNPWKTNPRIVDGHERGAKTFLGSTVDPTASRTAMQGEADIQDALNIIFNHPNVGPFVSRRLIQRLITSNPSPAFIQRIATVFNNNGSGVRGDLKAVIRAILLDPEARNCCGDDTDTFGKLREPFVRYMNLIKGLNLTATGGIFRNAMARVYDQTAQRPLSSPSVFNFYSPDYIPNGPLKDAGKVGPEFQLLSSQTLTGYFNALNDWLVNDDPTDYYGLFTGETYKPNQDPKFNTVADYVLTRNDKLPQLLDKYNLILANGRLSTESLNTISQAIKGMPYSEDANGVPNTTEAFRRVRLAIFLIMTSPDYLINK</sequence>
<feature type="chain" id="PRO_5036719351" description="DUF1800 domain-containing protein" evidence="1">
    <location>
        <begin position="23"/>
        <end position="628"/>
    </location>
</feature>
<dbReference type="RefSeq" id="WP_188770758.1">
    <property type="nucleotide sequence ID" value="NZ_BMKK01000016.1"/>
</dbReference>
<organism evidence="2 3">
    <name type="scientific">Emticicia aquatilis</name>
    <dbReference type="NCBI Taxonomy" id="1537369"/>
    <lineage>
        <taxon>Bacteria</taxon>
        <taxon>Pseudomonadati</taxon>
        <taxon>Bacteroidota</taxon>
        <taxon>Cytophagia</taxon>
        <taxon>Cytophagales</taxon>
        <taxon>Leadbetterellaceae</taxon>
        <taxon>Emticicia</taxon>
    </lineage>
</organism>
<evidence type="ECO:0000313" key="2">
    <source>
        <dbReference type="EMBL" id="GGD80315.1"/>
    </source>
</evidence>
<gene>
    <name evidence="2" type="ORF">GCM10011514_50450</name>
</gene>
<evidence type="ECO:0008006" key="4">
    <source>
        <dbReference type="Google" id="ProtNLM"/>
    </source>
</evidence>
<evidence type="ECO:0000256" key="1">
    <source>
        <dbReference type="SAM" id="SignalP"/>
    </source>
</evidence>
<keyword evidence="1" id="KW-0732">Signal</keyword>
<dbReference type="Proteomes" id="UP000609064">
    <property type="component" value="Unassembled WGS sequence"/>
</dbReference>
<proteinExistence type="predicted"/>
<reference evidence="2" key="1">
    <citation type="journal article" date="2014" name="Int. J. Syst. Evol. Microbiol.">
        <title>Complete genome sequence of Corynebacterium casei LMG S-19264T (=DSM 44701T), isolated from a smear-ripened cheese.</title>
        <authorList>
            <consortium name="US DOE Joint Genome Institute (JGI-PGF)"/>
            <person name="Walter F."/>
            <person name="Albersmeier A."/>
            <person name="Kalinowski J."/>
            <person name="Ruckert C."/>
        </authorList>
    </citation>
    <scope>NUCLEOTIDE SEQUENCE</scope>
    <source>
        <strain evidence="2">CGMCC 1.15958</strain>
    </source>
</reference>
<evidence type="ECO:0000313" key="3">
    <source>
        <dbReference type="Proteomes" id="UP000609064"/>
    </source>
</evidence>
<feature type="signal peptide" evidence="1">
    <location>
        <begin position="1"/>
        <end position="22"/>
    </location>
</feature>
<keyword evidence="3" id="KW-1185">Reference proteome</keyword>
<dbReference type="EMBL" id="BMKK01000016">
    <property type="protein sequence ID" value="GGD80315.1"/>
    <property type="molecule type" value="Genomic_DNA"/>
</dbReference>
<dbReference type="PANTHER" id="PTHR43737">
    <property type="entry name" value="BLL7424 PROTEIN"/>
    <property type="match status" value="1"/>
</dbReference>
<reference evidence="2" key="2">
    <citation type="submission" date="2020-09" db="EMBL/GenBank/DDBJ databases">
        <authorList>
            <person name="Sun Q."/>
            <person name="Zhou Y."/>
        </authorList>
    </citation>
    <scope>NUCLEOTIDE SEQUENCE</scope>
    <source>
        <strain evidence="2">CGMCC 1.15958</strain>
    </source>
</reference>
<comment type="caution">
    <text evidence="2">The sequence shown here is derived from an EMBL/GenBank/DDBJ whole genome shotgun (WGS) entry which is preliminary data.</text>
</comment>